<accession>A0A6G0X136</accession>
<dbReference type="GO" id="GO:0003697">
    <property type="term" value="F:single-stranded DNA binding"/>
    <property type="evidence" value="ECO:0007669"/>
    <property type="project" value="TreeGrafter"/>
</dbReference>
<gene>
    <name evidence="12" type="ORF">Ae201684_009788</name>
</gene>
<dbReference type="VEuPathDB" id="FungiDB:AeMF1_019144"/>
<dbReference type="Pfam" id="PF06087">
    <property type="entry name" value="Tyr-DNA_phospho"/>
    <property type="match status" value="1"/>
</dbReference>
<keyword evidence="4" id="KW-0227">DNA damage</keyword>
<sequence length="439" mass="49848">MEDERQAKRAKVEKQLGFRLTSLRSGTSTQNRETQSLATLLDGAFTEAILTNYKVDVDWLFAQSARLQVAPVLLVHGSSPASMSEACRQFKNVTVIAPPLPIPYGTHHTKMMILFFDTFVRVAIFTANFVAGDWESKTQGVWMQEFPRRGSDASSHSFVFQSDLLGYMSSLGPAVAKLCQDKFPLYDFSKAEVLLVSSVPGIYRSPAEMEKYGHLRMKRLLQRSRLSRSQDHPLICQYSSLGSLDEKWLVEFFKSMTGATSAVESPIPAGKLHCIWPSVAAVQNSIQGWDAGRSLPCSIKNMKPFLHKYLRAWDPPEELHRRNAMPHIKSYTTLDPNTRALDYVLLTSANLSKAAWGTLQKNNTQFMIRSYELGVLFLPTEDVPNLRFAHESCVEPASLYFPLPFRWPPTRYNSKTEEPWCWDIERTEKDIFGQVYLVD</sequence>
<dbReference type="GO" id="GO:0003690">
    <property type="term" value="F:double-stranded DNA binding"/>
    <property type="evidence" value="ECO:0007669"/>
    <property type="project" value="TreeGrafter"/>
</dbReference>
<comment type="caution">
    <text evidence="12">The sequence shown here is derived from an EMBL/GenBank/DDBJ whole genome shotgun (WGS) entry which is preliminary data.</text>
</comment>
<evidence type="ECO:0000256" key="9">
    <source>
        <dbReference type="PIRSR" id="PIRSR610347-1"/>
    </source>
</evidence>
<dbReference type="AlphaFoldDB" id="A0A6G0X136"/>
<dbReference type="CDD" id="cd09122">
    <property type="entry name" value="PLDc_Tdp1_1"/>
    <property type="match status" value="1"/>
</dbReference>
<organism evidence="12 13">
    <name type="scientific">Aphanomyces euteiches</name>
    <dbReference type="NCBI Taxonomy" id="100861"/>
    <lineage>
        <taxon>Eukaryota</taxon>
        <taxon>Sar</taxon>
        <taxon>Stramenopiles</taxon>
        <taxon>Oomycota</taxon>
        <taxon>Saprolegniomycetes</taxon>
        <taxon>Saprolegniales</taxon>
        <taxon>Verrucalvaceae</taxon>
        <taxon>Aphanomyces</taxon>
    </lineage>
</organism>
<evidence type="ECO:0000256" key="5">
    <source>
        <dbReference type="ARBA" id="ARBA00022801"/>
    </source>
</evidence>
<dbReference type="Gene3D" id="3.30.870.10">
    <property type="entry name" value="Endonuclease Chain A"/>
    <property type="match status" value="2"/>
</dbReference>
<protein>
    <recommendedName>
        <fullName evidence="14">Tyrosyl-DNA phosphodiesterase 1</fullName>
    </recommendedName>
</protein>
<evidence type="ECO:0008006" key="14">
    <source>
        <dbReference type="Google" id="ProtNLM"/>
    </source>
</evidence>
<keyword evidence="6" id="KW-0269">Exonuclease</keyword>
<dbReference type="CDD" id="cd09123">
    <property type="entry name" value="PLDc_Tdp1_2"/>
    <property type="match status" value="1"/>
</dbReference>
<evidence type="ECO:0000256" key="6">
    <source>
        <dbReference type="ARBA" id="ARBA00022839"/>
    </source>
</evidence>
<keyword evidence="7" id="KW-0234">DNA repair</keyword>
<evidence type="ECO:0000313" key="12">
    <source>
        <dbReference type="EMBL" id="KAF0733554.1"/>
    </source>
</evidence>
<dbReference type="Proteomes" id="UP000481153">
    <property type="component" value="Unassembled WGS sequence"/>
</dbReference>
<dbReference type="SUPFAM" id="SSF56024">
    <property type="entry name" value="Phospholipase D/nuclease"/>
    <property type="match status" value="2"/>
</dbReference>
<dbReference type="GO" id="GO:0006281">
    <property type="term" value="P:DNA repair"/>
    <property type="evidence" value="ECO:0007669"/>
    <property type="project" value="UniProtKB-KW"/>
</dbReference>
<dbReference type="GO" id="GO:0005634">
    <property type="term" value="C:nucleus"/>
    <property type="evidence" value="ECO:0007669"/>
    <property type="project" value="UniProtKB-SubCell"/>
</dbReference>
<comment type="similarity">
    <text evidence="2">Belongs to the tyrosyl-DNA phosphodiesterase family.</text>
</comment>
<dbReference type="GO" id="GO:0004527">
    <property type="term" value="F:exonuclease activity"/>
    <property type="evidence" value="ECO:0007669"/>
    <property type="project" value="UniProtKB-KW"/>
</dbReference>
<keyword evidence="5" id="KW-0378">Hydrolase</keyword>
<keyword evidence="13" id="KW-1185">Reference proteome</keyword>
<proteinExistence type="inferred from homology"/>
<keyword evidence="3" id="KW-0540">Nuclease</keyword>
<feature type="active site" description="Proton donor/acceptor" evidence="9">
    <location>
        <position position="327"/>
    </location>
</feature>
<dbReference type="GO" id="GO:0017005">
    <property type="term" value="F:3'-tyrosyl-DNA phosphodiesterase activity"/>
    <property type="evidence" value="ECO:0007669"/>
    <property type="project" value="TreeGrafter"/>
</dbReference>
<evidence type="ECO:0000256" key="1">
    <source>
        <dbReference type="ARBA" id="ARBA00004123"/>
    </source>
</evidence>
<dbReference type="PANTHER" id="PTHR12415">
    <property type="entry name" value="TYROSYL-DNA PHOSPHODIESTERASE 1"/>
    <property type="match status" value="1"/>
</dbReference>
<name>A0A6G0X136_9STRA</name>
<comment type="subcellular location">
    <subcellularLocation>
        <location evidence="1">Nucleus</location>
    </subcellularLocation>
</comment>
<dbReference type="InterPro" id="IPR010347">
    <property type="entry name" value="Tdp1"/>
</dbReference>
<dbReference type="PANTHER" id="PTHR12415:SF0">
    <property type="entry name" value="TYROSYL-DNA PHOSPHODIESTERASE 1"/>
    <property type="match status" value="1"/>
</dbReference>
<keyword evidence="8" id="KW-0539">Nucleus</keyword>
<feature type="active site" description="Nucleophile" evidence="9">
    <location>
        <position position="108"/>
    </location>
</feature>
<evidence type="ECO:0000256" key="7">
    <source>
        <dbReference type="ARBA" id="ARBA00023204"/>
    </source>
</evidence>
<feature type="binding site" evidence="10">
    <location>
        <position position="329"/>
    </location>
    <ligand>
        <name>substrate</name>
    </ligand>
</feature>
<evidence type="ECO:0000256" key="4">
    <source>
        <dbReference type="ARBA" id="ARBA00022763"/>
    </source>
</evidence>
<evidence type="ECO:0000256" key="10">
    <source>
        <dbReference type="PIRSR" id="PIRSR610347-2"/>
    </source>
</evidence>
<dbReference type="EMBL" id="VJMJ01000122">
    <property type="protein sequence ID" value="KAF0733554.1"/>
    <property type="molecule type" value="Genomic_DNA"/>
</dbReference>
<evidence type="ECO:0000256" key="11">
    <source>
        <dbReference type="PIRSR" id="PIRSR610347-3"/>
    </source>
</evidence>
<evidence type="ECO:0000256" key="3">
    <source>
        <dbReference type="ARBA" id="ARBA00022722"/>
    </source>
</evidence>
<feature type="site" description="Interaction with DNA" evidence="11">
    <location>
        <position position="352"/>
    </location>
</feature>
<feature type="binding site" evidence="10">
    <location>
        <position position="110"/>
    </location>
    <ligand>
        <name>substrate</name>
    </ligand>
</feature>
<evidence type="ECO:0000256" key="2">
    <source>
        <dbReference type="ARBA" id="ARBA00010205"/>
    </source>
</evidence>
<evidence type="ECO:0000313" key="13">
    <source>
        <dbReference type="Proteomes" id="UP000481153"/>
    </source>
</evidence>
<reference evidence="12 13" key="1">
    <citation type="submission" date="2019-07" db="EMBL/GenBank/DDBJ databases">
        <title>Genomics analysis of Aphanomyces spp. identifies a new class of oomycete effector associated with host adaptation.</title>
        <authorList>
            <person name="Gaulin E."/>
        </authorList>
    </citation>
    <scope>NUCLEOTIDE SEQUENCE [LARGE SCALE GENOMIC DNA]</scope>
    <source>
        <strain evidence="12 13">ATCC 201684</strain>
    </source>
</reference>
<evidence type="ECO:0000256" key="8">
    <source>
        <dbReference type="ARBA" id="ARBA00023242"/>
    </source>
</evidence>